<keyword evidence="3" id="KW-1185">Reference proteome</keyword>
<proteinExistence type="predicted"/>
<sequence length="161" mass="19022">MKLNNHRFVKVIFGVSNFSMSFFLLIIFLNYQLGQQLDQQFFPSDNYFYPALIGVGLWLIYIYFVGKYFKYNSEGNLVSFINKGVTLSKFEGRTKIHEIKKDKIKSYRITNLIIYRRLNIVYSIKNSIKDIHTNISLLSPRKTRYLKLSLDKIIAKNQTNL</sequence>
<organism evidence="2 3">
    <name type="scientific">Psychroflexus torquis (strain ATCC 700755 / CIP 106069 / ACAM 623)</name>
    <dbReference type="NCBI Taxonomy" id="313595"/>
    <lineage>
        <taxon>Bacteria</taxon>
        <taxon>Pseudomonadati</taxon>
        <taxon>Bacteroidota</taxon>
        <taxon>Flavobacteriia</taxon>
        <taxon>Flavobacteriales</taxon>
        <taxon>Flavobacteriaceae</taxon>
        <taxon>Psychroflexus</taxon>
    </lineage>
</organism>
<dbReference type="HOGENOM" id="CLU_1642323_0_0_10"/>
<dbReference type="EMBL" id="CP003879">
    <property type="protein sequence ID" value="AFU70418.1"/>
    <property type="molecule type" value="Genomic_DNA"/>
</dbReference>
<dbReference type="AlphaFoldDB" id="K4IKT9"/>
<evidence type="ECO:0000313" key="2">
    <source>
        <dbReference type="EMBL" id="AFU70418.1"/>
    </source>
</evidence>
<dbReference type="OrthoDB" id="1452926at2"/>
<keyword evidence="1" id="KW-0812">Transmembrane</keyword>
<gene>
    <name evidence="2" type="ordered locus">P700755_003844</name>
</gene>
<dbReference type="RefSeq" id="WP_015025952.1">
    <property type="nucleotide sequence ID" value="NC_018721.1"/>
</dbReference>
<evidence type="ECO:0000256" key="1">
    <source>
        <dbReference type="SAM" id="Phobius"/>
    </source>
</evidence>
<feature type="transmembrane region" description="Helical" evidence="1">
    <location>
        <begin position="47"/>
        <end position="66"/>
    </location>
</feature>
<evidence type="ECO:0000313" key="3">
    <source>
        <dbReference type="Proteomes" id="UP000008514"/>
    </source>
</evidence>
<dbReference type="STRING" id="313595.P700755_003844"/>
<accession>K4IKT9</accession>
<keyword evidence="1" id="KW-0472">Membrane</keyword>
<evidence type="ECO:0008006" key="4">
    <source>
        <dbReference type="Google" id="ProtNLM"/>
    </source>
</evidence>
<reference evidence="2" key="1">
    <citation type="submission" date="2006-03" db="EMBL/GenBank/DDBJ databases">
        <authorList>
            <person name="Bowman J."/>
            <person name="Ferriera S."/>
            <person name="Johnson J."/>
            <person name="Kravitz S."/>
            <person name="Halpern A."/>
            <person name="Remington K."/>
            <person name="Beeson K."/>
            <person name="Tran B."/>
            <person name="Rogers Y.-H."/>
            <person name="Friedman R."/>
            <person name="Venter J.C."/>
        </authorList>
    </citation>
    <scope>NUCLEOTIDE SEQUENCE [LARGE SCALE GENOMIC DNA]</scope>
    <source>
        <strain evidence="2">ATCC 700755</strain>
    </source>
</reference>
<dbReference type="eggNOG" id="ENOG50302WT">
    <property type="taxonomic scope" value="Bacteria"/>
</dbReference>
<reference evidence="2" key="2">
    <citation type="submission" date="2012-09" db="EMBL/GenBank/DDBJ databases">
        <title>The complete sequence of Psychroflexus torquis an extreme psychrophile from sea-ice that is stimulated by light.</title>
        <authorList>
            <person name="Feng S."/>
            <person name="Powell S.M."/>
            <person name="Bowman J.P."/>
        </authorList>
    </citation>
    <scope>NUCLEOTIDE SEQUENCE [LARGE SCALE GENOMIC DNA]</scope>
    <source>
        <strain evidence="2">ATCC 700755</strain>
    </source>
</reference>
<name>K4IKT9_PSYTT</name>
<feature type="transmembrane region" description="Helical" evidence="1">
    <location>
        <begin position="12"/>
        <end position="31"/>
    </location>
</feature>
<protein>
    <recommendedName>
        <fullName evidence="4">DUF304 domain-containing protein</fullName>
    </recommendedName>
</protein>
<dbReference type="KEGG" id="ptq:P700755_003844"/>
<dbReference type="Proteomes" id="UP000008514">
    <property type="component" value="Chromosome"/>
</dbReference>
<keyword evidence="1" id="KW-1133">Transmembrane helix</keyword>